<sequence>FIAKQFEENDIFILISTLSLIPRIAAGQLQKQPRVQKNCFPPVDTFEMSSRDRSSGEGSGPKRTRIAIPVQSEEWEPDLPPQEWERRLRPPQGERIPPRRWEPGRPEAHEAVPDRKWDPNPDEEESSDWSAYGPGSDGGGYGSGGEGSGGGGLEKQPSKSQSSKSSKSSKSQPSKSQPHQPSGQGKKQKQPKPQPQKPAPKGKEERKK</sequence>
<reference evidence="3" key="1">
    <citation type="journal article" date="2023" name="Mol. Phylogenet. Evol.">
        <title>Genome-scale phylogeny and comparative genomics of the fungal order Sordariales.</title>
        <authorList>
            <person name="Hensen N."/>
            <person name="Bonometti L."/>
            <person name="Westerberg I."/>
            <person name="Brannstrom I.O."/>
            <person name="Guillou S."/>
            <person name="Cros-Aarteil S."/>
            <person name="Calhoun S."/>
            <person name="Haridas S."/>
            <person name="Kuo A."/>
            <person name="Mondo S."/>
            <person name="Pangilinan J."/>
            <person name="Riley R."/>
            <person name="LaButti K."/>
            <person name="Andreopoulos B."/>
            <person name="Lipzen A."/>
            <person name="Chen C."/>
            <person name="Yan M."/>
            <person name="Daum C."/>
            <person name="Ng V."/>
            <person name="Clum A."/>
            <person name="Steindorff A."/>
            <person name="Ohm R.A."/>
            <person name="Martin F."/>
            <person name="Silar P."/>
            <person name="Natvig D.O."/>
            <person name="Lalanne C."/>
            <person name="Gautier V."/>
            <person name="Ament-Velasquez S.L."/>
            <person name="Kruys A."/>
            <person name="Hutchinson M.I."/>
            <person name="Powell A.J."/>
            <person name="Barry K."/>
            <person name="Miller A.N."/>
            <person name="Grigoriev I.V."/>
            <person name="Debuchy R."/>
            <person name="Gladieux P."/>
            <person name="Hiltunen Thoren M."/>
            <person name="Johannesson H."/>
        </authorList>
    </citation>
    <scope>NUCLEOTIDE SEQUENCE [LARGE SCALE GENOMIC DNA]</scope>
    <source>
        <strain evidence="3">CBS 340.73</strain>
    </source>
</reference>
<feature type="compositionally biased region" description="Low complexity" evidence="1">
    <location>
        <begin position="158"/>
        <end position="185"/>
    </location>
</feature>
<evidence type="ECO:0000313" key="2">
    <source>
        <dbReference type="EMBL" id="KAK3933524.1"/>
    </source>
</evidence>
<protein>
    <submittedName>
        <fullName evidence="2">Uncharacterized protein</fullName>
    </submittedName>
</protein>
<feature type="compositionally biased region" description="Gly residues" evidence="1">
    <location>
        <begin position="135"/>
        <end position="153"/>
    </location>
</feature>
<proteinExistence type="predicted"/>
<gene>
    <name evidence="2" type="ORF">QBC46DRAFT_433937</name>
</gene>
<feature type="region of interest" description="Disordered" evidence="1">
    <location>
        <begin position="30"/>
        <end position="208"/>
    </location>
</feature>
<dbReference type="AlphaFoldDB" id="A0AAN6MV48"/>
<accession>A0AAN6MV48</accession>
<evidence type="ECO:0000256" key="1">
    <source>
        <dbReference type="SAM" id="MobiDB-lite"/>
    </source>
</evidence>
<keyword evidence="3" id="KW-1185">Reference proteome</keyword>
<comment type="caution">
    <text evidence="2">The sequence shown here is derived from an EMBL/GenBank/DDBJ whole genome shotgun (WGS) entry which is preliminary data.</text>
</comment>
<name>A0AAN6MV48_9PEZI</name>
<dbReference type="EMBL" id="MU854155">
    <property type="protein sequence ID" value="KAK3933524.1"/>
    <property type="molecule type" value="Genomic_DNA"/>
</dbReference>
<feature type="non-terminal residue" evidence="2">
    <location>
        <position position="1"/>
    </location>
</feature>
<feature type="compositionally biased region" description="Basic and acidic residues" evidence="1">
    <location>
        <begin position="96"/>
        <end position="119"/>
    </location>
</feature>
<dbReference type="Proteomes" id="UP001303473">
    <property type="component" value="Unassembled WGS sequence"/>
</dbReference>
<evidence type="ECO:0000313" key="3">
    <source>
        <dbReference type="Proteomes" id="UP001303473"/>
    </source>
</evidence>
<organism evidence="2 3">
    <name type="scientific">Diplogelasinospora grovesii</name>
    <dbReference type="NCBI Taxonomy" id="303347"/>
    <lineage>
        <taxon>Eukaryota</taxon>
        <taxon>Fungi</taxon>
        <taxon>Dikarya</taxon>
        <taxon>Ascomycota</taxon>
        <taxon>Pezizomycotina</taxon>
        <taxon>Sordariomycetes</taxon>
        <taxon>Sordariomycetidae</taxon>
        <taxon>Sordariales</taxon>
        <taxon>Diplogelasinosporaceae</taxon>
        <taxon>Diplogelasinospora</taxon>
    </lineage>
</organism>